<dbReference type="SUPFAM" id="SSF56672">
    <property type="entry name" value="DNA/RNA polymerases"/>
    <property type="match status" value="1"/>
</dbReference>
<gene>
    <name evidence="1" type="ORF">EPI10_016406</name>
</gene>
<dbReference type="OrthoDB" id="1000214at2759"/>
<dbReference type="Gene3D" id="3.10.10.10">
    <property type="entry name" value="HIV Type 1 Reverse Transcriptase, subunit A, domain 1"/>
    <property type="match status" value="1"/>
</dbReference>
<protein>
    <submittedName>
        <fullName evidence="1">DNA/RNA polymerases superfamily protein</fullName>
    </submittedName>
</protein>
<evidence type="ECO:0000313" key="2">
    <source>
        <dbReference type="Proteomes" id="UP000325315"/>
    </source>
</evidence>
<dbReference type="InterPro" id="IPR043502">
    <property type="entry name" value="DNA/RNA_pol_sf"/>
</dbReference>
<organism evidence="1 2">
    <name type="scientific">Gossypium australe</name>
    <dbReference type="NCBI Taxonomy" id="47621"/>
    <lineage>
        <taxon>Eukaryota</taxon>
        <taxon>Viridiplantae</taxon>
        <taxon>Streptophyta</taxon>
        <taxon>Embryophyta</taxon>
        <taxon>Tracheophyta</taxon>
        <taxon>Spermatophyta</taxon>
        <taxon>Magnoliopsida</taxon>
        <taxon>eudicotyledons</taxon>
        <taxon>Gunneridae</taxon>
        <taxon>Pentapetalae</taxon>
        <taxon>rosids</taxon>
        <taxon>malvids</taxon>
        <taxon>Malvales</taxon>
        <taxon>Malvaceae</taxon>
        <taxon>Malvoideae</taxon>
        <taxon>Gossypium</taxon>
    </lineage>
</organism>
<accession>A0A5B6VNH9</accession>
<dbReference type="EMBL" id="SMMG02000006">
    <property type="protein sequence ID" value="KAA3470720.1"/>
    <property type="molecule type" value="Genomic_DNA"/>
</dbReference>
<proteinExistence type="predicted"/>
<sequence length="119" mass="13688">METMQLMDRPKKKFESLDLSNLTSHTRYAYLVDNNTLSVVAIELTPNQEVKLLDVLMRSKKVLGWTITDIKGKPSNVSWMGIQDSHSSSDQAKTTFTCPYRTFAFRRMPFELCNSLTTF</sequence>
<comment type="caution">
    <text evidence="1">The sequence shown here is derived from an EMBL/GenBank/DDBJ whole genome shotgun (WGS) entry which is preliminary data.</text>
</comment>
<reference evidence="2" key="1">
    <citation type="journal article" date="2019" name="Plant Biotechnol. J.">
        <title>Genome sequencing of the Australian wild diploid species Gossypium australe highlights disease resistance and delayed gland morphogenesis.</title>
        <authorList>
            <person name="Cai Y."/>
            <person name="Cai X."/>
            <person name="Wang Q."/>
            <person name="Wang P."/>
            <person name="Zhang Y."/>
            <person name="Cai C."/>
            <person name="Xu Y."/>
            <person name="Wang K."/>
            <person name="Zhou Z."/>
            <person name="Wang C."/>
            <person name="Geng S."/>
            <person name="Li B."/>
            <person name="Dong Q."/>
            <person name="Hou Y."/>
            <person name="Wang H."/>
            <person name="Ai P."/>
            <person name="Liu Z."/>
            <person name="Yi F."/>
            <person name="Sun M."/>
            <person name="An G."/>
            <person name="Cheng J."/>
            <person name="Zhang Y."/>
            <person name="Shi Q."/>
            <person name="Xie Y."/>
            <person name="Shi X."/>
            <person name="Chang Y."/>
            <person name="Huang F."/>
            <person name="Chen Y."/>
            <person name="Hong S."/>
            <person name="Mi L."/>
            <person name="Sun Q."/>
            <person name="Zhang L."/>
            <person name="Zhou B."/>
            <person name="Peng R."/>
            <person name="Zhang X."/>
            <person name="Liu F."/>
        </authorList>
    </citation>
    <scope>NUCLEOTIDE SEQUENCE [LARGE SCALE GENOMIC DNA]</scope>
    <source>
        <strain evidence="2">cv. PA1801</strain>
    </source>
</reference>
<keyword evidence="2" id="KW-1185">Reference proteome</keyword>
<dbReference type="Proteomes" id="UP000325315">
    <property type="component" value="Unassembled WGS sequence"/>
</dbReference>
<name>A0A5B6VNH9_9ROSI</name>
<evidence type="ECO:0000313" key="1">
    <source>
        <dbReference type="EMBL" id="KAA3470720.1"/>
    </source>
</evidence>
<dbReference type="AlphaFoldDB" id="A0A5B6VNH9"/>